<dbReference type="InterPro" id="IPR042087">
    <property type="entry name" value="DNA_pol_B_thumb"/>
</dbReference>
<dbReference type="Gene3D" id="1.10.287.690">
    <property type="entry name" value="Helix hairpin bin"/>
    <property type="match status" value="1"/>
</dbReference>
<feature type="domain" description="DNA-directed DNA polymerase family B multifunctional" evidence="22">
    <location>
        <begin position="855"/>
        <end position="1300"/>
    </location>
</feature>
<evidence type="ECO:0000313" key="26">
    <source>
        <dbReference type="EMBL" id="OQR85051.1"/>
    </source>
</evidence>
<feature type="compositionally biased region" description="Polar residues" evidence="21">
    <location>
        <begin position="279"/>
        <end position="288"/>
    </location>
</feature>
<dbReference type="InterPro" id="IPR030559">
    <property type="entry name" value="PolZ_Rev3"/>
</dbReference>
<dbReference type="CDD" id="cd05778">
    <property type="entry name" value="DNA_polB_zeta_exo"/>
    <property type="match status" value="1"/>
</dbReference>
<reference evidence="26 27" key="1">
    <citation type="journal article" date="2014" name="Genome Biol. Evol.">
        <title>The secreted proteins of Achlya hypogyna and Thraustotheca clavata identify the ancestral oomycete secretome and reveal gene acquisitions by horizontal gene transfer.</title>
        <authorList>
            <person name="Misner I."/>
            <person name="Blouin N."/>
            <person name="Leonard G."/>
            <person name="Richards T.A."/>
            <person name="Lane C.E."/>
        </authorList>
    </citation>
    <scope>NUCLEOTIDE SEQUENCE [LARGE SCALE GENOMIC DNA]</scope>
    <source>
        <strain evidence="26 27">ATCC 48635</strain>
    </source>
</reference>
<comment type="similarity">
    <text evidence="3 20">Belongs to the DNA polymerase type-B family.</text>
</comment>
<keyword evidence="9" id="KW-0227">DNA damage</keyword>
<keyword evidence="15 20" id="KW-0238">DNA-binding</keyword>
<dbReference type="GO" id="GO:0051539">
    <property type="term" value="F:4 iron, 4 sulfur cluster binding"/>
    <property type="evidence" value="ECO:0007669"/>
    <property type="project" value="UniProtKB-KW"/>
</dbReference>
<comment type="subunit">
    <text evidence="19">Forms DNA polymerase zeta with REV7.</text>
</comment>
<name>A0A1V9YH72_ACHHY</name>
<evidence type="ECO:0000256" key="13">
    <source>
        <dbReference type="ARBA" id="ARBA00023004"/>
    </source>
</evidence>
<feature type="compositionally biased region" description="Low complexity" evidence="21">
    <location>
        <begin position="368"/>
        <end position="377"/>
    </location>
</feature>
<dbReference type="PANTHER" id="PTHR45812:SF1">
    <property type="entry name" value="DNA POLYMERASE ZETA CATALYTIC SUBUNIT"/>
    <property type="match status" value="1"/>
</dbReference>
<dbReference type="PANTHER" id="PTHR45812">
    <property type="entry name" value="DNA POLYMERASE ZETA CATALYTIC SUBUNIT"/>
    <property type="match status" value="1"/>
</dbReference>
<evidence type="ECO:0000256" key="14">
    <source>
        <dbReference type="ARBA" id="ARBA00023014"/>
    </source>
</evidence>
<keyword evidence="6 20" id="KW-0548">Nucleotidyltransferase</keyword>
<dbReference type="FunFam" id="1.10.287.690:FF:000002">
    <property type="entry name" value="DNA polymerase zeta"/>
    <property type="match status" value="1"/>
</dbReference>
<dbReference type="InterPro" id="IPR056435">
    <property type="entry name" value="DPOD/Z_N"/>
</dbReference>
<keyword evidence="4" id="KW-0004">4Fe-4S</keyword>
<dbReference type="EC" id="2.7.7.7" evidence="20"/>
<evidence type="ECO:0000256" key="20">
    <source>
        <dbReference type="RuleBase" id="RU000442"/>
    </source>
</evidence>
<dbReference type="Gene3D" id="3.90.1600.10">
    <property type="entry name" value="Palm domain of DNA polymerase"/>
    <property type="match status" value="1"/>
</dbReference>
<dbReference type="OrthoDB" id="2414538at2759"/>
<evidence type="ECO:0000256" key="4">
    <source>
        <dbReference type="ARBA" id="ARBA00022485"/>
    </source>
</evidence>
<dbReference type="GO" id="GO:0042276">
    <property type="term" value="P:error-prone translesion synthesis"/>
    <property type="evidence" value="ECO:0007669"/>
    <property type="project" value="TreeGrafter"/>
</dbReference>
<sequence>MEDDTVVRVEVVDVSYYLAKPLPVQAVKALPEGPCYERARQVPVVRVFGATPEGPKCCLHVHGVFPYFYMRCENDPAFDDVATLMELLPTIGRDLEAALRSMATAPETDAQKAKTKPSKPIPPSIAKLVIVKGIPFYGYHATEVFFVKVFFYDPAKTSRIVQAVESGHVAARMFADYHIEGMNYLRVRDATFRTQTGTSTDWPVRQSNCAIEADVSCKNILNPQFVNLDSDACYVPSLAPLWEEEKQRRRDQGLAATPEAAPSIPRDALRRRHSEPDGSPSQSPLSQSHFNTRMWASLNEIIRQAASKHGNSEMLSNDGSESPFPAGLDDSNFAYSQLDHAPKDDEADASDELLRLLSRLQEDRLREAVAPPSSPDAASDDEADDDHTDEAAAEERNAQAILDSQRDFELQSSQDVLPLEECEKPTTAPAWWERDQSICESQCSVDELGAPRILSPDRAASQAAASFAAADISPLSQSHGGRRYTWRYTVPAPKLDDLLPLPPSATPSVFYSNAADVPDKPVVYAGQRYAFPKPGVEHLPEFPSTHRALAALKPPAPSTRIRRRRTPLRLPPTWQELQATTGPASMPSPPTPTPAPVARPAHLHISNLTLLSVEVHASSRGELLPDPSFDAVEAIAMVVDTTFQQLQTRRYSLLVLDAALALTPLRLHGHDYAVEYVPTERALLERFVERVAEWDPDFLVGFEIQVATYGYLIDRGAQLDPPINLIETLSRLPHTRMDSRNQALAEGNVGAAHGMKKAAGIWIYGRHILNVWRCARSELKLARYTFEAVVAHVLKRRFPKHAPATLSAWFIAGGSQRLRTLEHVGERADVTLQLVDRLQLVTRTSEMARLFGIDFFSVLSRGSQYRVEAVNIRVTKRLNYIMVSASRAQVAAQPPMEIIPLVMEPLSSFYAEPVVVLDFQSLYPSMVIAYNLCYSTFIGRLVNGLDPALETVLGVVADHRPNVDALRAAGGDTIVTPNGALFCPKAHRLGVLPRVLDEILSTRIMIKQAMKQTTDKRLVKVLDARQLALKMIANVTYGYTAASFSGRMPCAQLADAIVHSGRVTLEAAVRLVESHPTWHARVVYGDTDSLFVQLRGRSLRDAWAIGQEIATAVTAANPKPVCLKLEKVYMGSFLVSKKRYVGLKFEGPDEVKGVLDAKGIETVRRDSCGVVQKPMRRWLELMFTKRDVSKGKAYLQQYWQNMHHQRIPLRDFIFAKEVRLGTYAGQGPPAVLVATKAMAKDPRAEPRYAERVAYVVVRGPPGARLMDLVVPPEELACHDKYTLNVDYYVTKQMLPSLERLALLMGVNVRQWYLELPRVVEKALPSLGASSVMRIDAYYASQHCVLCGALNSRPRRLADGGWLCPACKHEPQKSFLLLQNYKSGLERQLLAARSTCAQCMGSTSHDADWTERRHMVCVNDDCDVWNRWLRGAALLEACGDPMQLTANSHEDG</sequence>
<dbReference type="GO" id="GO:0000724">
    <property type="term" value="P:double-strand break repair via homologous recombination"/>
    <property type="evidence" value="ECO:0007669"/>
    <property type="project" value="TreeGrafter"/>
</dbReference>
<dbReference type="GO" id="GO:0005634">
    <property type="term" value="C:nucleus"/>
    <property type="evidence" value="ECO:0007669"/>
    <property type="project" value="UniProtKB-SubCell"/>
</dbReference>
<evidence type="ECO:0000256" key="6">
    <source>
        <dbReference type="ARBA" id="ARBA00022695"/>
    </source>
</evidence>
<evidence type="ECO:0000256" key="1">
    <source>
        <dbReference type="ARBA" id="ARBA00001966"/>
    </source>
</evidence>
<dbReference type="SMART" id="SM00486">
    <property type="entry name" value="POLBc"/>
    <property type="match status" value="1"/>
</dbReference>
<dbReference type="Gene3D" id="3.30.342.10">
    <property type="entry name" value="DNA Polymerase, chain B, domain 1"/>
    <property type="match status" value="1"/>
</dbReference>
<comment type="caution">
    <text evidence="26">The sequence shown here is derived from an EMBL/GenBank/DDBJ whole genome shotgun (WGS) entry which is preliminary data.</text>
</comment>
<evidence type="ECO:0000256" key="21">
    <source>
        <dbReference type="SAM" id="MobiDB-lite"/>
    </source>
</evidence>
<proteinExistence type="inferred from homology"/>
<dbReference type="InterPro" id="IPR006172">
    <property type="entry name" value="DNA-dir_DNA_pol_B"/>
</dbReference>
<feature type="compositionally biased region" description="Acidic residues" evidence="21">
    <location>
        <begin position="378"/>
        <end position="388"/>
    </location>
</feature>
<evidence type="ECO:0000259" key="22">
    <source>
        <dbReference type="Pfam" id="PF00136"/>
    </source>
</evidence>
<evidence type="ECO:0000256" key="10">
    <source>
        <dbReference type="ARBA" id="ARBA00022771"/>
    </source>
</evidence>
<evidence type="ECO:0000256" key="19">
    <source>
        <dbReference type="ARBA" id="ARBA00066055"/>
    </source>
</evidence>
<evidence type="ECO:0000256" key="7">
    <source>
        <dbReference type="ARBA" id="ARBA00022705"/>
    </source>
</evidence>
<dbReference type="Proteomes" id="UP000243579">
    <property type="component" value="Unassembled WGS sequence"/>
</dbReference>
<feature type="region of interest" description="Disordered" evidence="21">
    <location>
        <begin position="365"/>
        <end position="391"/>
    </location>
</feature>
<dbReference type="GO" id="GO:0000166">
    <property type="term" value="F:nucleotide binding"/>
    <property type="evidence" value="ECO:0007669"/>
    <property type="project" value="InterPro"/>
</dbReference>
<dbReference type="GO" id="GO:0003677">
    <property type="term" value="F:DNA binding"/>
    <property type="evidence" value="ECO:0007669"/>
    <property type="project" value="UniProtKB-KW"/>
</dbReference>
<keyword evidence="17" id="KW-0539">Nucleus</keyword>
<comment type="subcellular location">
    <subcellularLocation>
        <location evidence="2">Nucleus</location>
    </subcellularLocation>
</comment>
<evidence type="ECO:0000256" key="8">
    <source>
        <dbReference type="ARBA" id="ARBA00022723"/>
    </source>
</evidence>
<evidence type="ECO:0000259" key="23">
    <source>
        <dbReference type="Pfam" id="PF03104"/>
    </source>
</evidence>
<dbReference type="SUPFAM" id="SSF56672">
    <property type="entry name" value="DNA/RNA polymerases"/>
    <property type="match status" value="1"/>
</dbReference>
<dbReference type="STRING" id="1202772.A0A1V9YH72"/>
<feature type="domain" description="DNA-directed DNA polymerase family B exonuclease" evidence="23">
    <location>
        <begin position="607"/>
        <end position="789"/>
    </location>
</feature>
<evidence type="ECO:0000256" key="18">
    <source>
        <dbReference type="ARBA" id="ARBA00049244"/>
    </source>
</evidence>
<evidence type="ECO:0000256" key="9">
    <source>
        <dbReference type="ARBA" id="ARBA00022763"/>
    </source>
</evidence>
<feature type="region of interest" description="Disordered" evidence="21">
    <location>
        <begin position="246"/>
        <end position="288"/>
    </location>
</feature>
<keyword evidence="7 20" id="KW-0235">DNA replication</keyword>
<dbReference type="Pfam" id="PF03104">
    <property type="entry name" value="DNA_pol_B_exo1"/>
    <property type="match status" value="1"/>
</dbReference>
<comment type="catalytic activity">
    <reaction evidence="18 20">
        <text>DNA(n) + a 2'-deoxyribonucleoside 5'-triphosphate = DNA(n+1) + diphosphate</text>
        <dbReference type="Rhea" id="RHEA:22508"/>
        <dbReference type="Rhea" id="RHEA-COMP:17339"/>
        <dbReference type="Rhea" id="RHEA-COMP:17340"/>
        <dbReference type="ChEBI" id="CHEBI:33019"/>
        <dbReference type="ChEBI" id="CHEBI:61560"/>
        <dbReference type="ChEBI" id="CHEBI:173112"/>
        <dbReference type="EC" id="2.7.7.7"/>
    </reaction>
</comment>
<dbReference type="GO" id="GO:0006260">
    <property type="term" value="P:DNA replication"/>
    <property type="evidence" value="ECO:0007669"/>
    <property type="project" value="UniProtKB-KW"/>
</dbReference>
<keyword evidence="13" id="KW-0408">Iron</keyword>
<evidence type="ECO:0000256" key="12">
    <source>
        <dbReference type="ARBA" id="ARBA00022932"/>
    </source>
</evidence>
<dbReference type="Gene3D" id="3.30.420.10">
    <property type="entry name" value="Ribonuclease H-like superfamily/Ribonuclease H"/>
    <property type="match status" value="1"/>
</dbReference>
<dbReference type="InterPro" id="IPR006134">
    <property type="entry name" value="DNA-dir_DNA_pol_B_multi_dom"/>
</dbReference>
<feature type="domain" description="DNA polymerase zeta catalytic subunit N-terminal" evidence="25">
    <location>
        <begin position="8"/>
        <end position="62"/>
    </location>
</feature>
<dbReference type="GO" id="GO:0016035">
    <property type="term" value="C:zeta DNA polymerase complex"/>
    <property type="evidence" value="ECO:0007669"/>
    <property type="project" value="InterPro"/>
</dbReference>
<dbReference type="SUPFAM" id="SSF53098">
    <property type="entry name" value="Ribonuclease H-like"/>
    <property type="match status" value="1"/>
</dbReference>
<evidence type="ECO:0000259" key="25">
    <source>
        <dbReference type="Pfam" id="PF24065"/>
    </source>
</evidence>
<accession>A0A1V9YH72</accession>
<keyword evidence="16" id="KW-0234">DNA repair</keyword>
<keyword evidence="5 20" id="KW-0808">Transferase</keyword>
<evidence type="ECO:0000256" key="2">
    <source>
        <dbReference type="ARBA" id="ARBA00004123"/>
    </source>
</evidence>
<dbReference type="InterPro" id="IPR017964">
    <property type="entry name" value="DNA-dir_DNA_pol_B_CS"/>
</dbReference>
<dbReference type="PRINTS" id="PR00106">
    <property type="entry name" value="DNAPOLB"/>
</dbReference>
<organism evidence="26 27">
    <name type="scientific">Achlya hypogyna</name>
    <name type="common">Oomycete</name>
    <name type="synonym">Protoachlya hypogyna</name>
    <dbReference type="NCBI Taxonomy" id="1202772"/>
    <lineage>
        <taxon>Eukaryota</taxon>
        <taxon>Sar</taxon>
        <taxon>Stramenopiles</taxon>
        <taxon>Oomycota</taxon>
        <taxon>Saprolegniomycetes</taxon>
        <taxon>Saprolegniales</taxon>
        <taxon>Achlyaceae</taxon>
        <taxon>Achlya</taxon>
    </lineage>
</organism>
<dbReference type="InterPro" id="IPR012337">
    <property type="entry name" value="RNaseH-like_sf"/>
</dbReference>
<dbReference type="FunFam" id="1.10.132.60:FF:000007">
    <property type="entry name" value="DNA polymerase"/>
    <property type="match status" value="1"/>
</dbReference>
<evidence type="ECO:0000259" key="24">
    <source>
        <dbReference type="Pfam" id="PF24055"/>
    </source>
</evidence>
<comment type="cofactor">
    <cofactor evidence="1">
        <name>[4Fe-4S] cluster</name>
        <dbReference type="ChEBI" id="CHEBI:49883"/>
    </cofactor>
</comment>
<dbReference type="EMBL" id="JNBR01001827">
    <property type="protein sequence ID" value="OQR85051.1"/>
    <property type="molecule type" value="Genomic_DNA"/>
</dbReference>
<evidence type="ECO:0000256" key="11">
    <source>
        <dbReference type="ARBA" id="ARBA00022833"/>
    </source>
</evidence>
<dbReference type="InterPro" id="IPR023211">
    <property type="entry name" value="DNA_pol_palm_dom_sf"/>
</dbReference>
<keyword evidence="27" id="KW-1185">Reference proteome</keyword>
<dbReference type="CDD" id="cd05534">
    <property type="entry name" value="POLBc_zeta"/>
    <property type="match status" value="1"/>
</dbReference>
<evidence type="ECO:0000313" key="27">
    <source>
        <dbReference type="Proteomes" id="UP000243579"/>
    </source>
</evidence>
<protein>
    <recommendedName>
        <fullName evidence="20">DNA polymerase</fullName>
        <ecNumber evidence="20">2.7.7.7</ecNumber>
    </recommendedName>
</protein>
<dbReference type="Pfam" id="PF24055">
    <property type="entry name" value="POL3_N"/>
    <property type="match status" value="1"/>
</dbReference>
<evidence type="ECO:0000256" key="16">
    <source>
        <dbReference type="ARBA" id="ARBA00023204"/>
    </source>
</evidence>
<evidence type="ECO:0000256" key="17">
    <source>
        <dbReference type="ARBA" id="ARBA00023242"/>
    </source>
</evidence>
<evidence type="ECO:0000256" key="3">
    <source>
        <dbReference type="ARBA" id="ARBA00005755"/>
    </source>
</evidence>
<dbReference type="Gene3D" id="1.10.132.60">
    <property type="entry name" value="DNA polymerase family B, C-terminal domain"/>
    <property type="match status" value="1"/>
</dbReference>
<feature type="region of interest" description="Disordered" evidence="21">
    <location>
        <begin position="310"/>
        <end position="333"/>
    </location>
</feature>
<dbReference type="InterPro" id="IPR043502">
    <property type="entry name" value="DNA/RNA_pol_sf"/>
</dbReference>
<dbReference type="InterPro" id="IPR006133">
    <property type="entry name" value="DNA-dir_DNA_pol_B_exonuc"/>
</dbReference>
<dbReference type="InterPro" id="IPR036397">
    <property type="entry name" value="RNaseH_sf"/>
</dbReference>
<feature type="domain" description="DNA polymerase delta/zeta catalytic subunit N-terminal" evidence="24">
    <location>
        <begin position="63"/>
        <end position="156"/>
    </location>
</feature>
<dbReference type="PROSITE" id="PS00116">
    <property type="entry name" value="DNA_POLYMERASE_B"/>
    <property type="match status" value="1"/>
</dbReference>
<dbReference type="Pfam" id="PF24065">
    <property type="entry name" value="REV3_N"/>
    <property type="match status" value="1"/>
</dbReference>
<gene>
    <name evidence="26" type="ORF">ACHHYP_12413</name>
</gene>
<dbReference type="Pfam" id="PF00136">
    <property type="entry name" value="DNA_pol_B"/>
    <property type="match status" value="1"/>
</dbReference>
<dbReference type="GO" id="GO:0008270">
    <property type="term" value="F:zinc ion binding"/>
    <property type="evidence" value="ECO:0007669"/>
    <property type="project" value="UniProtKB-KW"/>
</dbReference>
<evidence type="ECO:0000256" key="5">
    <source>
        <dbReference type="ARBA" id="ARBA00022679"/>
    </source>
</evidence>
<keyword evidence="14" id="KW-0411">Iron-sulfur</keyword>
<dbReference type="InterPro" id="IPR056447">
    <property type="entry name" value="REV3_N"/>
</dbReference>
<keyword evidence="8" id="KW-0479">Metal-binding</keyword>
<evidence type="ECO:0000256" key="15">
    <source>
        <dbReference type="ARBA" id="ARBA00023125"/>
    </source>
</evidence>
<keyword evidence="12 20" id="KW-0239">DNA-directed DNA polymerase</keyword>
<dbReference type="GO" id="GO:0003887">
    <property type="term" value="F:DNA-directed DNA polymerase activity"/>
    <property type="evidence" value="ECO:0007669"/>
    <property type="project" value="UniProtKB-KW"/>
</dbReference>
<keyword evidence="10" id="KW-0863">Zinc-finger</keyword>
<keyword evidence="11" id="KW-0862">Zinc</keyword>